<protein>
    <submittedName>
        <fullName evidence="1">Uncharacterized protein (DUF924 family)</fullName>
    </submittedName>
</protein>
<dbReference type="InterPro" id="IPR010323">
    <property type="entry name" value="DUF924"/>
</dbReference>
<dbReference type="OrthoDB" id="7593450at2"/>
<dbReference type="RefSeq" id="WP_115934816.1">
    <property type="nucleotide sequence ID" value="NZ_QRDW01000001.1"/>
</dbReference>
<gene>
    <name evidence="1" type="ORF">DFP90_101494</name>
</gene>
<dbReference type="Proteomes" id="UP000256845">
    <property type="component" value="Unassembled WGS sequence"/>
</dbReference>
<proteinExistence type="predicted"/>
<dbReference type="Gene3D" id="1.20.58.320">
    <property type="entry name" value="TPR-like"/>
    <property type="match status" value="1"/>
</dbReference>
<dbReference type="Gene3D" id="1.25.40.10">
    <property type="entry name" value="Tetratricopeptide repeat domain"/>
    <property type="match status" value="1"/>
</dbReference>
<dbReference type="EMBL" id="QRDW01000001">
    <property type="protein sequence ID" value="RED53701.1"/>
    <property type="molecule type" value="Genomic_DNA"/>
</dbReference>
<keyword evidence="2" id="KW-1185">Reference proteome</keyword>
<organism evidence="1 2">
    <name type="scientific">Aestuariispira insulae</name>
    <dbReference type="NCBI Taxonomy" id="1461337"/>
    <lineage>
        <taxon>Bacteria</taxon>
        <taxon>Pseudomonadati</taxon>
        <taxon>Pseudomonadota</taxon>
        <taxon>Alphaproteobacteria</taxon>
        <taxon>Rhodospirillales</taxon>
        <taxon>Kiloniellaceae</taxon>
        <taxon>Aestuariispira</taxon>
    </lineage>
</organism>
<evidence type="ECO:0000313" key="1">
    <source>
        <dbReference type="EMBL" id="RED53701.1"/>
    </source>
</evidence>
<dbReference type="InterPro" id="IPR011990">
    <property type="entry name" value="TPR-like_helical_dom_sf"/>
</dbReference>
<evidence type="ECO:0000313" key="2">
    <source>
        <dbReference type="Proteomes" id="UP000256845"/>
    </source>
</evidence>
<sequence>MNDPTVDDVLNFWFEECSPEQWFKKDDSFDELVRESFLGLYEKVAARCFSHWRDSARGCLAEIIVLDQFSRNMFRNDPQAFAADDIARECLYHALEKGWDADLPKLQRKFLYMPLMHSEDPADQRLSIEKFETLQEPESLKFAHLHKDIIDRFGRYPHRNDVLGRETTAEERAFLTQPNSSF</sequence>
<name>A0A3D9HWE3_9PROT</name>
<dbReference type="Pfam" id="PF06041">
    <property type="entry name" value="DUF924"/>
    <property type="match status" value="1"/>
</dbReference>
<dbReference type="SUPFAM" id="SSF48452">
    <property type="entry name" value="TPR-like"/>
    <property type="match status" value="1"/>
</dbReference>
<reference evidence="1 2" key="1">
    <citation type="submission" date="2018-07" db="EMBL/GenBank/DDBJ databases">
        <title>Genomic Encyclopedia of Type Strains, Phase III (KMG-III): the genomes of soil and plant-associated and newly described type strains.</title>
        <authorList>
            <person name="Whitman W."/>
        </authorList>
    </citation>
    <scope>NUCLEOTIDE SEQUENCE [LARGE SCALE GENOMIC DNA]</scope>
    <source>
        <strain evidence="1 2">CECT 8488</strain>
    </source>
</reference>
<accession>A0A3D9HWE3</accession>
<dbReference type="AlphaFoldDB" id="A0A3D9HWE3"/>
<comment type="caution">
    <text evidence="1">The sequence shown here is derived from an EMBL/GenBank/DDBJ whole genome shotgun (WGS) entry which is preliminary data.</text>
</comment>